<protein>
    <submittedName>
        <fullName evidence="1">Uncharacterized protein</fullName>
    </submittedName>
</protein>
<sequence length="59" mass="6233">MRVRVLNDFIESRPVVRARTCASVLCGAQWRPAVQAAGPRIAAIATPGACIAACKRVIA</sequence>
<proteinExistence type="predicted"/>
<reference evidence="1 2" key="1">
    <citation type="submission" date="2014-11" db="EMBL/GenBank/DDBJ databases">
        <title>Draft Genome Sequences of Xanthomonas vesicatoria Strains from the Balkan Peninsula.</title>
        <authorList>
            <person name="Vancheva T."/>
            <person name="Lefeuvre P."/>
            <person name="Bogatzevska N."/>
            <person name="Moncheva P."/>
            <person name="Koebnik R."/>
        </authorList>
    </citation>
    <scope>NUCLEOTIDE SEQUENCE [LARGE SCALE GENOMIC DNA]</scope>
    <source>
        <strain evidence="1 2">53M</strain>
    </source>
</reference>
<comment type="caution">
    <text evidence="1">The sequence shown here is derived from an EMBL/GenBank/DDBJ whole genome shotgun (WGS) entry which is preliminary data.</text>
</comment>
<evidence type="ECO:0000313" key="1">
    <source>
        <dbReference type="EMBL" id="KHM91320.1"/>
    </source>
</evidence>
<dbReference type="AlphaFoldDB" id="A0AAJ0IV90"/>
<name>A0AAJ0IV90_9XANT</name>
<organism evidence="1 2">
    <name type="scientific">Xanthomonas vesicatoria</name>
    <dbReference type="NCBI Taxonomy" id="56460"/>
    <lineage>
        <taxon>Bacteria</taxon>
        <taxon>Pseudomonadati</taxon>
        <taxon>Pseudomonadota</taxon>
        <taxon>Gammaproteobacteria</taxon>
        <taxon>Lysobacterales</taxon>
        <taxon>Lysobacteraceae</taxon>
        <taxon>Xanthomonas</taxon>
    </lineage>
</organism>
<evidence type="ECO:0000313" key="2">
    <source>
        <dbReference type="Proteomes" id="UP000030969"/>
    </source>
</evidence>
<dbReference type="Proteomes" id="UP000030969">
    <property type="component" value="Unassembled WGS sequence"/>
</dbReference>
<gene>
    <name evidence="1" type="ORF">OR61_19360</name>
</gene>
<dbReference type="EMBL" id="JSYJ01000168">
    <property type="protein sequence ID" value="KHM91320.1"/>
    <property type="molecule type" value="Genomic_DNA"/>
</dbReference>
<accession>A0AAJ0IV90</accession>